<evidence type="ECO:0000313" key="13">
    <source>
        <dbReference type="Proteomes" id="UP000823635"/>
    </source>
</evidence>
<evidence type="ECO:0000256" key="4">
    <source>
        <dbReference type="ARBA" id="ARBA00022490"/>
    </source>
</evidence>
<reference evidence="12" key="1">
    <citation type="submission" date="2020-10" db="EMBL/GenBank/DDBJ databases">
        <authorList>
            <person name="Gilroy R."/>
        </authorList>
    </citation>
    <scope>NUCLEOTIDE SEQUENCE</scope>
    <source>
        <strain evidence="12">15467</strain>
    </source>
</reference>
<dbReference type="Pfam" id="PF00254">
    <property type="entry name" value="FKBP_C"/>
    <property type="match status" value="1"/>
</dbReference>
<keyword evidence="5 9" id="KW-0697">Rotamase</keyword>
<evidence type="ECO:0000256" key="7">
    <source>
        <dbReference type="ARBA" id="ARBA00023235"/>
    </source>
</evidence>
<protein>
    <recommendedName>
        <fullName evidence="10">Peptidyl-prolyl cis-trans isomerase</fullName>
        <ecNumber evidence="10">5.2.1.8</ecNumber>
    </recommendedName>
</protein>
<feature type="domain" description="PPIase FKBP-type" evidence="11">
    <location>
        <begin position="6"/>
        <end position="86"/>
    </location>
</feature>
<dbReference type="GO" id="GO:0005737">
    <property type="term" value="C:cytoplasm"/>
    <property type="evidence" value="ECO:0007669"/>
    <property type="project" value="UniProtKB-SubCell"/>
</dbReference>
<comment type="caution">
    <text evidence="12">The sequence shown here is derived from an EMBL/GenBank/DDBJ whole genome shotgun (WGS) entry which is preliminary data.</text>
</comment>
<dbReference type="AlphaFoldDB" id="A0A9D9GV87"/>
<dbReference type="PANTHER" id="PTHR47861:SF3">
    <property type="entry name" value="FKBP-TYPE PEPTIDYL-PROLYL CIS-TRANS ISOMERASE SLYD"/>
    <property type="match status" value="1"/>
</dbReference>
<dbReference type="InterPro" id="IPR046357">
    <property type="entry name" value="PPIase_dom_sf"/>
</dbReference>
<dbReference type="GO" id="GO:0003755">
    <property type="term" value="F:peptidyl-prolyl cis-trans isomerase activity"/>
    <property type="evidence" value="ECO:0007669"/>
    <property type="project" value="UniProtKB-UniRule"/>
</dbReference>
<evidence type="ECO:0000256" key="6">
    <source>
        <dbReference type="ARBA" id="ARBA00023186"/>
    </source>
</evidence>
<dbReference type="EC" id="5.2.1.8" evidence="10"/>
<dbReference type="EMBL" id="JADINB010000010">
    <property type="protein sequence ID" value="MBO8428390.1"/>
    <property type="molecule type" value="Genomic_DNA"/>
</dbReference>
<evidence type="ECO:0000313" key="12">
    <source>
        <dbReference type="EMBL" id="MBO8428390.1"/>
    </source>
</evidence>
<dbReference type="Gene3D" id="3.10.50.40">
    <property type="match status" value="1"/>
</dbReference>
<reference evidence="12" key="2">
    <citation type="journal article" date="2021" name="PeerJ">
        <title>Extensive microbial diversity within the chicken gut microbiome revealed by metagenomics and culture.</title>
        <authorList>
            <person name="Gilroy R."/>
            <person name="Ravi A."/>
            <person name="Getino M."/>
            <person name="Pursley I."/>
            <person name="Horton D.L."/>
            <person name="Alikhan N.F."/>
            <person name="Baker D."/>
            <person name="Gharbi K."/>
            <person name="Hall N."/>
            <person name="Watson M."/>
            <person name="Adriaenssens E.M."/>
            <person name="Foster-Nyarko E."/>
            <person name="Jarju S."/>
            <person name="Secka A."/>
            <person name="Antonio M."/>
            <person name="Oren A."/>
            <person name="Chaudhuri R.R."/>
            <person name="La Ragione R."/>
            <person name="Hildebrand F."/>
            <person name="Pallen M.J."/>
        </authorList>
    </citation>
    <scope>NUCLEOTIDE SEQUENCE</scope>
    <source>
        <strain evidence="12">15467</strain>
    </source>
</reference>
<accession>A0A9D9GV87</accession>
<dbReference type="PANTHER" id="PTHR47861">
    <property type="entry name" value="FKBP-TYPE PEPTIDYL-PROLYL CIS-TRANS ISOMERASE SLYD"/>
    <property type="match status" value="1"/>
</dbReference>
<evidence type="ECO:0000256" key="10">
    <source>
        <dbReference type="RuleBase" id="RU003915"/>
    </source>
</evidence>
<comment type="catalytic activity">
    <reaction evidence="1 9 10">
        <text>[protein]-peptidylproline (omega=180) = [protein]-peptidylproline (omega=0)</text>
        <dbReference type="Rhea" id="RHEA:16237"/>
        <dbReference type="Rhea" id="RHEA-COMP:10747"/>
        <dbReference type="Rhea" id="RHEA-COMP:10748"/>
        <dbReference type="ChEBI" id="CHEBI:83833"/>
        <dbReference type="ChEBI" id="CHEBI:83834"/>
        <dbReference type="EC" id="5.2.1.8"/>
    </reaction>
</comment>
<sequence length="179" mass="19401">MKIQTNKVVSLSYTLTVDGDVIETVTAEKPMQFIYGTGYLLPKFEENIKEKEIGDLFDFVLDAPDAYGEVNQDAIIELPKKIFEVNGKIEDGLLKVGNVLPMTDSEGNRLNGAIDEVKDESIIMNFNHPLAGASLHFTGKVEAVRDATESEIENGLYNEKAQSCGGGCDCSSCGCGGCH</sequence>
<dbReference type="GO" id="GO:0042026">
    <property type="term" value="P:protein refolding"/>
    <property type="evidence" value="ECO:0007669"/>
    <property type="project" value="UniProtKB-ARBA"/>
</dbReference>
<dbReference type="SUPFAM" id="SSF54534">
    <property type="entry name" value="FKBP-like"/>
    <property type="match status" value="1"/>
</dbReference>
<keyword evidence="6" id="KW-0143">Chaperone</keyword>
<keyword evidence="4" id="KW-0963">Cytoplasm</keyword>
<dbReference type="Proteomes" id="UP000823635">
    <property type="component" value="Unassembled WGS sequence"/>
</dbReference>
<organism evidence="12 13">
    <name type="scientific">Candidatus Egerieousia excrementavium</name>
    <dbReference type="NCBI Taxonomy" id="2840778"/>
    <lineage>
        <taxon>Bacteria</taxon>
        <taxon>Pseudomonadati</taxon>
        <taxon>Bacteroidota</taxon>
        <taxon>Bacteroidia</taxon>
        <taxon>Bacteroidales</taxon>
        <taxon>Candidatus Egerieousia</taxon>
    </lineage>
</organism>
<evidence type="ECO:0000256" key="3">
    <source>
        <dbReference type="ARBA" id="ARBA00006577"/>
    </source>
</evidence>
<keyword evidence="7 9" id="KW-0413">Isomerase</keyword>
<evidence type="ECO:0000256" key="9">
    <source>
        <dbReference type="PROSITE-ProRule" id="PRU00277"/>
    </source>
</evidence>
<comment type="subcellular location">
    <subcellularLocation>
        <location evidence="2">Cytoplasm</location>
    </subcellularLocation>
</comment>
<name>A0A9D9GV87_9BACT</name>
<evidence type="ECO:0000259" key="11">
    <source>
        <dbReference type="PROSITE" id="PS50059"/>
    </source>
</evidence>
<gene>
    <name evidence="12" type="ORF">IAC68_00450</name>
</gene>
<evidence type="ECO:0000256" key="5">
    <source>
        <dbReference type="ARBA" id="ARBA00023110"/>
    </source>
</evidence>
<evidence type="ECO:0000256" key="1">
    <source>
        <dbReference type="ARBA" id="ARBA00000971"/>
    </source>
</evidence>
<evidence type="ECO:0000256" key="2">
    <source>
        <dbReference type="ARBA" id="ARBA00004496"/>
    </source>
</evidence>
<dbReference type="PROSITE" id="PS50059">
    <property type="entry name" value="FKBP_PPIASE"/>
    <property type="match status" value="1"/>
</dbReference>
<evidence type="ECO:0000256" key="8">
    <source>
        <dbReference type="ARBA" id="ARBA00037071"/>
    </source>
</evidence>
<dbReference type="InterPro" id="IPR001179">
    <property type="entry name" value="PPIase_FKBP_dom"/>
</dbReference>
<comment type="similarity">
    <text evidence="3 10">Belongs to the FKBP-type PPIase family.</text>
</comment>
<proteinExistence type="inferred from homology"/>
<comment type="function">
    <text evidence="8">Also involved in hydrogenase metallocenter assembly, probably by participating in the nickel insertion step. This function in hydrogenase biosynthesis requires chaperone activity and the presence of the metal-binding domain, but not PPIase activity.</text>
</comment>